<evidence type="ECO:0000256" key="2">
    <source>
        <dbReference type="ARBA" id="ARBA00022679"/>
    </source>
</evidence>
<protein>
    <submittedName>
        <fullName evidence="5">2-oxoacid dehydrogenases acyltransferase (Catalytic domain)</fullName>
    </submittedName>
</protein>
<dbReference type="PANTHER" id="PTHR43178:SF5">
    <property type="entry name" value="LIPOAMIDE ACYLTRANSFERASE COMPONENT OF BRANCHED-CHAIN ALPHA-KETO ACID DEHYDROGENASE COMPLEX, MITOCHONDRIAL"/>
    <property type="match status" value="1"/>
</dbReference>
<dbReference type="Proteomes" id="UP000184050">
    <property type="component" value="Unassembled WGS sequence"/>
</dbReference>
<dbReference type="InterPro" id="IPR050743">
    <property type="entry name" value="2-oxoacid_DH_E2_comp"/>
</dbReference>
<dbReference type="RefSeq" id="WP_073167276.1">
    <property type="nucleotide sequence ID" value="NZ_FQZE01000007.1"/>
</dbReference>
<dbReference type="Gene3D" id="3.30.559.10">
    <property type="entry name" value="Chloramphenicol acetyltransferase-like domain"/>
    <property type="match status" value="1"/>
</dbReference>
<dbReference type="GO" id="GO:0031405">
    <property type="term" value="F:lipoic acid binding"/>
    <property type="evidence" value="ECO:0007669"/>
    <property type="project" value="TreeGrafter"/>
</dbReference>
<evidence type="ECO:0000313" key="6">
    <source>
        <dbReference type="Proteomes" id="UP000184050"/>
    </source>
</evidence>
<feature type="domain" description="2-oxoacid dehydrogenase acyltransferase catalytic" evidence="4">
    <location>
        <begin position="181"/>
        <end position="265"/>
    </location>
</feature>
<gene>
    <name evidence="5" type="ORF">SAMN05444280_10759</name>
</gene>
<keyword evidence="6" id="KW-1185">Reference proteome</keyword>
<dbReference type="GO" id="GO:0005737">
    <property type="term" value="C:cytoplasm"/>
    <property type="evidence" value="ECO:0007669"/>
    <property type="project" value="TreeGrafter"/>
</dbReference>
<dbReference type="SUPFAM" id="SSF52777">
    <property type="entry name" value="CoA-dependent acyltransferases"/>
    <property type="match status" value="1"/>
</dbReference>
<evidence type="ECO:0000259" key="4">
    <source>
        <dbReference type="Pfam" id="PF00198"/>
    </source>
</evidence>
<dbReference type="PANTHER" id="PTHR43178">
    <property type="entry name" value="DIHYDROLIPOAMIDE ACETYLTRANSFERASE COMPONENT OF PYRUVATE DEHYDROGENASE COMPLEX"/>
    <property type="match status" value="1"/>
</dbReference>
<sequence length="272" mass="30499">MTGTSENFNTNWRRVASSIYQKPRDSKIYGSVEIDVTELENFIAQKRKEGIKTTLTHIMTLIIGRAFLQEVPELNAYIKRGKVVKRSQVDGMVSVLLKNGEMGSVKIENADQVTIKELSDLMAKKIKQSRQGDENKAMQSKHMLSSIPWPFRTWLFNLYKIVTIDWGLSLPGVNLSSDSFGSYVVSNIGSLGLDTGYAALLPSSNVSIVLIVGKVYKKPMVINDEILPRKVFTLSATLDHRVVDGSHGGRLFRFIKHMVKNPQLLETKPDTL</sequence>
<comment type="cofactor">
    <cofactor evidence="1">
        <name>(R)-lipoate</name>
        <dbReference type="ChEBI" id="CHEBI:83088"/>
    </cofactor>
</comment>
<dbReference type="InterPro" id="IPR001078">
    <property type="entry name" value="2-oxoacid_DH_actylTfrase"/>
</dbReference>
<evidence type="ECO:0000256" key="1">
    <source>
        <dbReference type="ARBA" id="ARBA00001938"/>
    </source>
</evidence>
<name>A0A1M6ENK0_9BACT</name>
<organism evidence="5 6">
    <name type="scientific">Tangfeifania diversioriginum</name>
    <dbReference type="NCBI Taxonomy" id="1168035"/>
    <lineage>
        <taxon>Bacteria</taxon>
        <taxon>Pseudomonadati</taxon>
        <taxon>Bacteroidota</taxon>
        <taxon>Bacteroidia</taxon>
        <taxon>Marinilabiliales</taxon>
        <taxon>Prolixibacteraceae</taxon>
        <taxon>Tangfeifania</taxon>
    </lineage>
</organism>
<dbReference type="STRING" id="1168035.SAMN05444280_10759"/>
<dbReference type="OrthoDB" id="9805770at2"/>
<dbReference type="EMBL" id="FQZE01000007">
    <property type="protein sequence ID" value="SHI86979.1"/>
    <property type="molecule type" value="Genomic_DNA"/>
</dbReference>
<evidence type="ECO:0000256" key="3">
    <source>
        <dbReference type="ARBA" id="ARBA00023315"/>
    </source>
</evidence>
<reference evidence="5 6" key="1">
    <citation type="submission" date="2016-11" db="EMBL/GenBank/DDBJ databases">
        <authorList>
            <person name="Jaros S."/>
            <person name="Januszkiewicz K."/>
            <person name="Wedrychowicz H."/>
        </authorList>
    </citation>
    <scope>NUCLEOTIDE SEQUENCE [LARGE SCALE GENOMIC DNA]</scope>
    <source>
        <strain evidence="5 6">DSM 27063</strain>
    </source>
</reference>
<evidence type="ECO:0000313" key="5">
    <source>
        <dbReference type="EMBL" id="SHI86979.1"/>
    </source>
</evidence>
<dbReference type="Pfam" id="PF00198">
    <property type="entry name" value="2-oxoacid_dh"/>
    <property type="match status" value="2"/>
</dbReference>
<dbReference type="AlphaFoldDB" id="A0A1M6ENK0"/>
<feature type="domain" description="2-oxoacid dehydrogenase acyltransferase catalytic" evidence="4">
    <location>
        <begin position="27"/>
        <end position="133"/>
    </location>
</feature>
<proteinExistence type="predicted"/>
<dbReference type="GO" id="GO:0016407">
    <property type="term" value="F:acetyltransferase activity"/>
    <property type="evidence" value="ECO:0007669"/>
    <property type="project" value="TreeGrafter"/>
</dbReference>
<accession>A0A1M6ENK0</accession>
<keyword evidence="2 5" id="KW-0808">Transferase</keyword>
<dbReference type="InterPro" id="IPR023213">
    <property type="entry name" value="CAT-like_dom_sf"/>
</dbReference>
<keyword evidence="3 5" id="KW-0012">Acyltransferase</keyword>